<reference evidence="8" key="1">
    <citation type="submission" date="2022-11" db="EMBL/GenBank/DDBJ databases">
        <title>Minimal conservation of predation-associated metabolite biosynthetic gene clusters underscores biosynthetic potential of Myxococcota including descriptions for ten novel species: Archangium lansinium sp. nov., Myxococcus landrumus sp. nov., Nannocystis bai.</title>
        <authorList>
            <person name="Ahearne A."/>
            <person name="Stevens C."/>
            <person name="Phillips K."/>
        </authorList>
    </citation>
    <scope>NUCLEOTIDE SEQUENCE</scope>
    <source>
        <strain evidence="8">Na p29</strain>
    </source>
</reference>
<evidence type="ECO:0000256" key="3">
    <source>
        <dbReference type="ARBA" id="ARBA00022729"/>
    </source>
</evidence>
<evidence type="ECO:0000313" key="9">
    <source>
        <dbReference type="Proteomes" id="UP001150924"/>
    </source>
</evidence>
<keyword evidence="4" id="KW-0378">Hydrolase</keyword>
<comment type="caution">
    <text evidence="8">The sequence shown here is derived from an EMBL/GenBank/DDBJ whole genome shotgun (WGS) entry which is preliminary data.</text>
</comment>
<evidence type="ECO:0000256" key="4">
    <source>
        <dbReference type="ARBA" id="ARBA00022801"/>
    </source>
</evidence>
<feature type="region of interest" description="Disordered" evidence="6">
    <location>
        <begin position="168"/>
        <end position="200"/>
    </location>
</feature>
<dbReference type="Gene3D" id="3.90.1720.10">
    <property type="entry name" value="endopeptidase domain like (from Nostoc punctiforme)"/>
    <property type="match status" value="1"/>
</dbReference>
<comment type="similarity">
    <text evidence="1">Belongs to the peptidase C40 family.</text>
</comment>
<dbReference type="RefSeq" id="WP_267770602.1">
    <property type="nucleotide sequence ID" value="NZ_JAPNKE010000002.1"/>
</dbReference>
<dbReference type="PANTHER" id="PTHR47360:SF1">
    <property type="entry name" value="ENDOPEPTIDASE NLPC-RELATED"/>
    <property type="match status" value="1"/>
</dbReference>
<dbReference type="GO" id="GO:0008234">
    <property type="term" value="F:cysteine-type peptidase activity"/>
    <property type="evidence" value="ECO:0007669"/>
    <property type="project" value="UniProtKB-KW"/>
</dbReference>
<evidence type="ECO:0000259" key="7">
    <source>
        <dbReference type="PROSITE" id="PS51935"/>
    </source>
</evidence>
<dbReference type="InterPro" id="IPR038765">
    <property type="entry name" value="Papain-like_cys_pep_sf"/>
</dbReference>
<dbReference type="EMBL" id="JAPNKE010000002">
    <property type="protein sequence ID" value="MCY1007954.1"/>
    <property type="molecule type" value="Genomic_DNA"/>
</dbReference>
<accession>A0A9X3EPL2</accession>
<evidence type="ECO:0000256" key="5">
    <source>
        <dbReference type="ARBA" id="ARBA00022807"/>
    </source>
</evidence>
<organism evidence="8 9">
    <name type="scientific">Nannocystis pusilla</name>
    <dbReference type="NCBI Taxonomy" id="889268"/>
    <lineage>
        <taxon>Bacteria</taxon>
        <taxon>Pseudomonadati</taxon>
        <taxon>Myxococcota</taxon>
        <taxon>Polyangia</taxon>
        <taxon>Nannocystales</taxon>
        <taxon>Nannocystaceae</taxon>
        <taxon>Nannocystis</taxon>
    </lineage>
</organism>
<dbReference type="InterPro" id="IPR052062">
    <property type="entry name" value="Murein_DD/LD_carboxypeptidase"/>
</dbReference>
<keyword evidence="5" id="KW-0788">Thiol protease</keyword>
<protein>
    <submittedName>
        <fullName evidence="8">NlpC/P60 family protein</fullName>
    </submittedName>
</protein>
<evidence type="ECO:0000313" key="8">
    <source>
        <dbReference type="EMBL" id="MCY1007954.1"/>
    </source>
</evidence>
<keyword evidence="9" id="KW-1185">Reference proteome</keyword>
<dbReference type="Pfam" id="PF00877">
    <property type="entry name" value="NLPC_P60"/>
    <property type="match status" value="1"/>
</dbReference>
<sequence>MARLEPAAMLAEAGAARGTGAVLDEGAARRLTERLARALAERRRTLQRRFGWAGPALRCTAEPRRRTLAIAGEALSPRALTTAIAELQAALPTGWTIDAAATEIAAPREWFALPAGVTRLWQAPPVGDVSNKVYFGTCASEHVCEDMLRWAHERRSCGELRGADGPGRGAGVGRGLTARGGTRAEERGAAGGRSDACPEGHVRWSREDGAVGDGGCLSGHVREDRSVGASRTDGVGEWPAGHVREDSELCTELLAGDGPVGVLAAAGEWALVRARDGTIGWTRARLGSPVAAPVPTTGQEGADALARALRRFRGAPYRLGGTTSLGIDCSGLVQRAVRSALGVVLPRHSSDQLALAAAPVRALGEPGDLLFLWGAGESPCHVGVVLRGARAEDRTLLHASSRRGRVLEEPLEHALRRAARWRHVELEQVLALRR</sequence>
<proteinExistence type="inferred from homology"/>
<name>A0A9X3EPL2_9BACT</name>
<dbReference type="GO" id="GO:0006508">
    <property type="term" value="P:proteolysis"/>
    <property type="evidence" value="ECO:0007669"/>
    <property type="project" value="UniProtKB-KW"/>
</dbReference>
<keyword evidence="3" id="KW-0732">Signal</keyword>
<gene>
    <name evidence="8" type="ORF">OV079_20820</name>
</gene>
<dbReference type="Proteomes" id="UP001150924">
    <property type="component" value="Unassembled WGS sequence"/>
</dbReference>
<keyword evidence="2" id="KW-0645">Protease</keyword>
<evidence type="ECO:0000256" key="1">
    <source>
        <dbReference type="ARBA" id="ARBA00007074"/>
    </source>
</evidence>
<dbReference type="SUPFAM" id="SSF54001">
    <property type="entry name" value="Cysteine proteinases"/>
    <property type="match status" value="1"/>
</dbReference>
<dbReference type="PANTHER" id="PTHR47360">
    <property type="entry name" value="MUREIN DD-ENDOPEPTIDASE MEPS/MUREIN LD-CARBOXYPEPTIDASE"/>
    <property type="match status" value="1"/>
</dbReference>
<feature type="domain" description="NlpC/P60" evidence="7">
    <location>
        <begin position="299"/>
        <end position="432"/>
    </location>
</feature>
<dbReference type="InterPro" id="IPR000064">
    <property type="entry name" value="NLP_P60_dom"/>
</dbReference>
<evidence type="ECO:0000256" key="6">
    <source>
        <dbReference type="SAM" id="MobiDB-lite"/>
    </source>
</evidence>
<dbReference type="AlphaFoldDB" id="A0A9X3EPL2"/>
<evidence type="ECO:0000256" key="2">
    <source>
        <dbReference type="ARBA" id="ARBA00022670"/>
    </source>
</evidence>
<dbReference type="PROSITE" id="PS51935">
    <property type="entry name" value="NLPC_P60"/>
    <property type="match status" value="1"/>
</dbReference>